<name>A0A7G5N2Y8_9FIRM</name>
<dbReference type="AlphaFoldDB" id="A0A7G5N2Y8"/>
<evidence type="ECO:0000256" key="1">
    <source>
        <dbReference type="SAM" id="Phobius"/>
    </source>
</evidence>
<dbReference type="EMBL" id="CP039126">
    <property type="protein sequence ID" value="QMW81231.1"/>
    <property type="molecule type" value="Genomic_DNA"/>
</dbReference>
<keyword evidence="1" id="KW-0472">Membrane</keyword>
<protein>
    <submittedName>
        <fullName evidence="2">Uncharacterized protein</fullName>
    </submittedName>
</protein>
<reference evidence="2 3" key="1">
    <citation type="submission" date="2019-04" db="EMBL/GenBank/DDBJ databases">
        <authorList>
            <person name="Schori C."/>
            <person name="Ahrens C."/>
        </authorList>
    </citation>
    <scope>NUCLEOTIDE SEQUENCE [LARGE SCALE GENOMIC DNA]</scope>
    <source>
        <strain evidence="2 3">DSM 2950</strain>
    </source>
</reference>
<proteinExistence type="predicted"/>
<dbReference type="Proteomes" id="UP000515789">
    <property type="component" value="Chromosome"/>
</dbReference>
<gene>
    <name evidence="2" type="ORF">E5259_28735</name>
</gene>
<keyword evidence="1" id="KW-1133">Transmembrane helix</keyword>
<feature type="transmembrane region" description="Helical" evidence="1">
    <location>
        <begin position="48"/>
        <end position="66"/>
    </location>
</feature>
<organism evidence="2 3">
    <name type="scientific">Blautia producta</name>
    <dbReference type="NCBI Taxonomy" id="33035"/>
    <lineage>
        <taxon>Bacteria</taxon>
        <taxon>Bacillati</taxon>
        <taxon>Bacillota</taxon>
        <taxon>Clostridia</taxon>
        <taxon>Lachnospirales</taxon>
        <taxon>Lachnospiraceae</taxon>
        <taxon>Blautia</taxon>
    </lineage>
</organism>
<sequence>MSNNKTGPCTNRGQQNNIFTRGTEEGAYTSCQFFTERSWLRMVTYDELFTFVTMLCAVVTLVVTLTQHKK</sequence>
<evidence type="ECO:0000313" key="3">
    <source>
        <dbReference type="Proteomes" id="UP000515789"/>
    </source>
</evidence>
<accession>A0A7G5N2Y8</accession>
<keyword evidence="1" id="KW-0812">Transmembrane</keyword>
<evidence type="ECO:0000313" key="2">
    <source>
        <dbReference type="EMBL" id="QMW81231.1"/>
    </source>
</evidence>